<evidence type="ECO:0000256" key="3">
    <source>
        <dbReference type="ARBA" id="ARBA00023027"/>
    </source>
</evidence>
<evidence type="ECO:0000256" key="2">
    <source>
        <dbReference type="ARBA" id="ARBA00023002"/>
    </source>
</evidence>
<evidence type="ECO:0000313" key="6">
    <source>
        <dbReference type="Proteomes" id="UP001251085"/>
    </source>
</evidence>
<evidence type="ECO:0000259" key="4">
    <source>
        <dbReference type="Pfam" id="PF01370"/>
    </source>
</evidence>
<dbReference type="RefSeq" id="WP_311760712.1">
    <property type="nucleotide sequence ID" value="NZ_JAVRQI010000014.1"/>
</dbReference>
<evidence type="ECO:0000256" key="1">
    <source>
        <dbReference type="ARBA" id="ARBA00007637"/>
    </source>
</evidence>
<dbReference type="InterPro" id="IPR036291">
    <property type="entry name" value="NAD(P)-bd_dom_sf"/>
</dbReference>
<reference evidence="6" key="1">
    <citation type="submission" date="2023-07" db="EMBL/GenBank/DDBJ databases">
        <title>Characterization of two Paracoccaceae strains isolated from Phycosphere and proposal of Xinfangfangia lacusdiani sp. nov.</title>
        <authorList>
            <person name="Deng Y."/>
            <person name="Zhang Y.Q."/>
        </authorList>
    </citation>
    <scope>NUCLEOTIDE SEQUENCE [LARGE SCALE GENOMIC DNA]</scope>
    <source>
        <strain evidence="6">CPCC 101403</strain>
    </source>
</reference>
<comment type="similarity">
    <text evidence="1">Belongs to the NAD(P)-dependent epimerase/dehydratase family.</text>
</comment>
<dbReference type="Gene3D" id="3.40.50.720">
    <property type="entry name" value="NAD(P)-binding Rossmann-like Domain"/>
    <property type="match status" value="1"/>
</dbReference>
<keyword evidence="2" id="KW-0560">Oxidoreductase</keyword>
<accession>A0ABU3EJP1</accession>
<keyword evidence="6" id="KW-1185">Reference proteome</keyword>
<dbReference type="PANTHER" id="PTHR43103:SF5">
    <property type="entry name" value="4-EPIMERASE, PUTATIVE (AFU_ORTHOLOGUE AFUA_7G00360)-RELATED"/>
    <property type="match status" value="1"/>
</dbReference>
<gene>
    <name evidence="5" type="ORF">RM190_17240</name>
</gene>
<dbReference type="Proteomes" id="UP001251085">
    <property type="component" value="Unassembled WGS sequence"/>
</dbReference>
<organism evidence="5 6">
    <name type="scientific">Paracoccus broussonetiae</name>
    <dbReference type="NCBI Taxonomy" id="3075834"/>
    <lineage>
        <taxon>Bacteria</taxon>
        <taxon>Pseudomonadati</taxon>
        <taxon>Pseudomonadota</taxon>
        <taxon>Alphaproteobacteria</taxon>
        <taxon>Rhodobacterales</taxon>
        <taxon>Paracoccaceae</taxon>
        <taxon>Paracoccus</taxon>
    </lineage>
</organism>
<dbReference type="Pfam" id="PF01370">
    <property type="entry name" value="Epimerase"/>
    <property type="match status" value="1"/>
</dbReference>
<evidence type="ECO:0000313" key="5">
    <source>
        <dbReference type="EMBL" id="MDT1063620.1"/>
    </source>
</evidence>
<proteinExistence type="inferred from homology"/>
<protein>
    <submittedName>
        <fullName evidence="5">NAD(P)-dependent oxidoreductase</fullName>
    </submittedName>
</protein>
<dbReference type="PANTHER" id="PTHR43103">
    <property type="entry name" value="NUCLEOSIDE-DIPHOSPHATE-SUGAR EPIMERASE"/>
    <property type="match status" value="1"/>
</dbReference>
<sequence>MVKRLLITGAAGTLGRALTPQLREFAEILRLSDIAPVPETLPGDEVVQCDLGDAAAVDALVKDCDAILHLGGISVETPFAPILQANIIGLYNLYEAARAHGQPRILFASSNHTIGFYPQTERLTADVPFRPDGLYGVSKVFGEAIARMYFEKFGQETALVRIGSCTAEPENHRMLASWFSRGDFLSLIRAVFTVPSLGCPVIWGASANDASWWDNSHLDWLGWTPKDNAEAYRDRIDASTPRPPADAPLMKYQGGVFTQFPIYKEGEPRA</sequence>
<name>A0ABU3EJP1_9RHOB</name>
<keyword evidence="3" id="KW-0520">NAD</keyword>
<dbReference type="InterPro" id="IPR001509">
    <property type="entry name" value="Epimerase_deHydtase"/>
</dbReference>
<comment type="caution">
    <text evidence="5">The sequence shown here is derived from an EMBL/GenBank/DDBJ whole genome shotgun (WGS) entry which is preliminary data.</text>
</comment>
<dbReference type="SUPFAM" id="SSF51735">
    <property type="entry name" value="NAD(P)-binding Rossmann-fold domains"/>
    <property type="match status" value="1"/>
</dbReference>
<feature type="domain" description="NAD-dependent epimerase/dehydratase" evidence="4">
    <location>
        <begin position="6"/>
        <end position="169"/>
    </location>
</feature>
<dbReference type="EMBL" id="JAVRQI010000014">
    <property type="protein sequence ID" value="MDT1063620.1"/>
    <property type="molecule type" value="Genomic_DNA"/>
</dbReference>